<dbReference type="VEuPathDB" id="FungiDB:CIMG_05543"/>
<dbReference type="AlphaFoldDB" id="J3KFT7"/>
<reference evidence="3" key="2">
    <citation type="journal article" date="2010" name="Genome Res.">
        <title>Population genomic sequencing of Coccidioides fungi reveals recent hybridization and transposon control.</title>
        <authorList>
            <person name="Neafsey D.E."/>
            <person name="Barker B.M."/>
            <person name="Sharpton T.J."/>
            <person name="Stajich J.E."/>
            <person name="Park D.J."/>
            <person name="Whiston E."/>
            <person name="Hung C.-Y."/>
            <person name="McMahan C."/>
            <person name="White J."/>
            <person name="Sykes S."/>
            <person name="Heiman D."/>
            <person name="Young S."/>
            <person name="Zeng Q."/>
            <person name="Abouelleil A."/>
            <person name="Aftuck L."/>
            <person name="Bessette D."/>
            <person name="Brown A."/>
            <person name="FitzGerald M."/>
            <person name="Lui A."/>
            <person name="Macdonald J.P."/>
            <person name="Priest M."/>
            <person name="Orbach M.J."/>
            <person name="Galgiani J.N."/>
            <person name="Kirkland T.N."/>
            <person name="Cole G.T."/>
            <person name="Birren B.W."/>
            <person name="Henn M.R."/>
            <person name="Taylor J.W."/>
            <person name="Rounsley S.D."/>
        </authorList>
    </citation>
    <scope>GENOME REANNOTATION</scope>
    <source>
        <strain evidence="3">RS</strain>
    </source>
</reference>
<evidence type="ECO:0000313" key="3">
    <source>
        <dbReference type="Proteomes" id="UP000001261"/>
    </source>
</evidence>
<name>J3KFT7_COCIM</name>
<keyword evidence="3" id="KW-1185">Reference proteome</keyword>
<dbReference type="Proteomes" id="UP000001261">
    <property type="component" value="Unassembled WGS sequence"/>
</dbReference>
<feature type="compositionally biased region" description="Basic and acidic residues" evidence="1">
    <location>
        <begin position="70"/>
        <end position="85"/>
    </location>
</feature>
<reference evidence="3" key="1">
    <citation type="journal article" date="2009" name="Genome Res.">
        <title>Comparative genomic analyses of the human fungal pathogens Coccidioides and their relatives.</title>
        <authorList>
            <person name="Sharpton T.J."/>
            <person name="Stajich J.E."/>
            <person name="Rounsley S.D."/>
            <person name="Gardner M.J."/>
            <person name="Wortman J.R."/>
            <person name="Jordar V.S."/>
            <person name="Maiti R."/>
            <person name="Kodira C.D."/>
            <person name="Neafsey D.E."/>
            <person name="Zeng Q."/>
            <person name="Hung C.-Y."/>
            <person name="McMahan C."/>
            <person name="Muszewska A."/>
            <person name="Grynberg M."/>
            <person name="Mandel M.A."/>
            <person name="Kellner E.M."/>
            <person name="Barker B.M."/>
            <person name="Galgiani J.N."/>
            <person name="Orbach M.J."/>
            <person name="Kirkland T.N."/>
            <person name="Cole G.T."/>
            <person name="Henn M.R."/>
            <person name="Birren B.W."/>
            <person name="Taylor J.W."/>
        </authorList>
    </citation>
    <scope>NUCLEOTIDE SEQUENCE [LARGE SCALE GENOMIC DNA]</scope>
    <source>
        <strain evidence="3">RS</strain>
    </source>
</reference>
<accession>J3KFT7</accession>
<feature type="region of interest" description="Disordered" evidence="1">
    <location>
        <begin position="64"/>
        <end position="125"/>
    </location>
</feature>
<dbReference type="InParanoid" id="J3KFT7"/>
<dbReference type="KEGG" id="cim:CIMG_05543"/>
<sequence>MASLVNPPSFQGKFELRDFTLKAASLPNNLARVVVPPWSDHKDSFTPEHPEPKFELKLASTASSPCHIRGSHDTDDGSDLGHAKDMGPFGQSFCRPSFPFQCSPPRSQRWMRSGQNPNSRYAGKS</sequence>
<dbReference type="RefSeq" id="XP_001246102.2">
    <property type="nucleotide sequence ID" value="XM_001246101.2"/>
</dbReference>
<evidence type="ECO:0000256" key="1">
    <source>
        <dbReference type="SAM" id="MobiDB-lite"/>
    </source>
</evidence>
<proteinExistence type="predicted"/>
<evidence type="ECO:0000313" key="2">
    <source>
        <dbReference type="EMBL" id="EAS34519.3"/>
    </source>
</evidence>
<gene>
    <name evidence="2" type="ORF">CIMG_05543</name>
</gene>
<dbReference type="EMBL" id="GG704914">
    <property type="protein sequence ID" value="EAS34519.3"/>
    <property type="molecule type" value="Genomic_DNA"/>
</dbReference>
<protein>
    <submittedName>
        <fullName evidence="2">Uncharacterized protein</fullName>
    </submittedName>
</protein>
<dbReference type="GeneID" id="4563968"/>
<organism evidence="2 3">
    <name type="scientific">Coccidioides immitis (strain RS)</name>
    <name type="common">Valley fever fungus</name>
    <dbReference type="NCBI Taxonomy" id="246410"/>
    <lineage>
        <taxon>Eukaryota</taxon>
        <taxon>Fungi</taxon>
        <taxon>Dikarya</taxon>
        <taxon>Ascomycota</taxon>
        <taxon>Pezizomycotina</taxon>
        <taxon>Eurotiomycetes</taxon>
        <taxon>Eurotiomycetidae</taxon>
        <taxon>Onygenales</taxon>
        <taxon>Onygenaceae</taxon>
        <taxon>Coccidioides</taxon>
    </lineage>
</organism>